<organism evidence="1 2">
    <name type="scientific">Streptomyces javensis</name>
    <dbReference type="NCBI Taxonomy" id="114698"/>
    <lineage>
        <taxon>Bacteria</taxon>
        <taxon>Bacillati</taxon>
        <taxon>Actinomycetota</taxon>
        <taxon>Actinomycetes</taxon>
        <taxon>Kitasatosporales</taxon>
        <taxon>Streptomycetaceae</taxon>
        <taxon>Streptomyces</taxon>
        <taxon>Streptomyces violaceusniger group</taxon>
    </lineage>
</organism>
<proteinExistence type="predicted"/>
<evidence type="ECO:0000313" key="2">
    <source>
        <dbReference type="Proteomes" id="UP000638849"/>
    </source>
</evidence>
<sequence length="65" mass="6947">MFTDHQIDWVIVHLNGQWTPGSPPPVKVHPGERRALAPGVVDDEVDAPLATSLVMYLAGVSSAEA</sequence>
<protein>
    <submittedName>
        <fullName evidence="1">Uncharacterized protein</fullName>
    </submittedName>
</protein>
<comment type="caution">
    <text evidence="1">The sequence shown here is derived from an EMBL/GenBank/DDBJ whole genome shotgun (WGS) entry which is preliminary data.</text>
</comment>
<reference evidence="1 2" key="1">
    <citation type="submission" date="2020-12" db="EMBL/GenBank/DDBJ databases">
        <authorList>
            <person name="Kusuma A.B."/>
            <person name="Nouioui I."/>
            <person name="Goodfellow M."/>
        </authorList>
    </citation>
    <scope>NUCLEOTIDE SEQUENCE [LARGE SCALE GENOMIC DNA]</scope>
    <source>
        <strain evidence="1 2">DSM 41764</strain>
    </source>
</reference>
<dbReference type="RefSeq" id="WP_198278724.1">
    <property type="nucleotide sequence ID" value="NZ_BAAAIF010000093.1"/>
</dbReference>
<gene>
    <name evidence="1" type="ORF">JBF12_23135</name>
</gene>
<keyword evidence="2" id="KW-1185">Reference proteome</keyword>
<dbReference type="EMBL" id="JAEEAQ010000229">
    <property type="protein sequence ID" value="MBI0315820.1"/>
    <property type="molecule type" value="Genomic_DNA"/>
</dbReference>
<name>A0ABS0RFK3_9ACTN</name>
<accession>A0ABS0RFK3</accession>
<evidence type="ECO:0000313" key="1">
    <source>
        <dbReference type="EMBL" id="MBI0315820.1"/>
    </source>
</evidence>
<dbReference type="Proteomes" id="UP000638849">
    <property type="component" value="Unassembled WGS sequence"/>
</dbReference>